<dbReference type="RefSeq" id="WP_046506605.1">
    <property type="nucleotide sequence ID" value="NZ_LANI01000009.1"/>
</dbReference>
<comment type="caution">
    <text evidence="2">The sequence shown here is derived from an EMBL/GenBank/DDBJ whole genome shotgun (WGS) entry which is preliminary data.</text>
</comment>
<dbReference type="Gene3D" id="3.60.15.10">
    <property type="entry name" value="Ribonuclease Z/Hydroxyacylglutathione hydrolase-like"/>
    <property type="match status" value="1"/>
</dbReference>
<protein>
    <recommendedName>
        <fullName evidence="4">Metallo-beta-lactamase domain-containing protein</fullName>
    </recommendedName>
</protein>
<evidence type="ECO:0008006" key="4">
    <source>
        <dbReference type="Google" id="ProtNLM"/>
    </source>
</evidence>
<proteinExistence type="predicted"/>
<gene>
    <name evidence="2" type="ORF">WH95_10345</name>
</gene>
<dbReference type="AlphaFoldDB" id="A0A0M2R8Q6"/>
<accession>A0A0M2R8Q6</accession>
<dbReference type="PANTHER" id="PTHR43546">
    <property type="entry name" value="UPF0173 METAL-DEPENDENT HYDROLASE MJ1163-RELATED"/>
    <property type="match status" value="1"/>
</dbReference>
<evidence type="ECO:0000256" key="1">
    <source>
        <dbReference type="ARBA" id="ARBA00022801"/>
    </source>
</evidence>
<dbReference type="InterPro" id="IPR036866">
    <property type="entry name" value="RibonucZ/Hydroxyglut_hydro"/>
</dbReference>
<name>A0A0M2R8Q6_9PROT</name>
<dbReference type="STRING" id="1549748.WH95_10345"/>
<dbReference type="SUPFAM" id="SSF56281">
    <property type="entry name" value="Metallo-hydrolase/oxidoreductase"/>
    <property type="match status" value="1"/>
</dbReference>
<dbReference type="GO" id="GO:0016787">
    <property type="term" value="F:hydrolase activity"/>
    <property type="evidence" value="ECO:0007669"/>
    <property type="project" value="UniProtKB-KW"/>
</dbReference>
<organism evidence="2 3">
    <name type="scientific">Kiloniella litopenaei</name>
    <dbReference type="NCBI Taxonomy" id="1549748"/>
    <lineage>
        <taxon>Bacteria</taxon>
        <taxon>Pseudomonadati</taxon>
        <taxon>Pseudomonadota</taxon>
        <taxon>Alphaproteobacteria</taxon>
        <taxon>Rhodospirillales</taxon>
        <taxon>Kiloniellaceae</taxon>
        <taxon>Kiloniella</taxon>
    </lineage>
</organism>
<evidence type="ECO:0000313" key="3">
    <source>
        <dbReference type="Proteomes" id="UP000034491"/>
    </source>
</evidence>
<dbReference type="OrthoDB" id="9805728at2"/>
<dbReference type="EMBL" id="LANI01000009">
    <property type="protein sequence ID" value="KKJ76834.1"/>
    <property type="molecule type" value="Genomic_DNA"/>
</dbReference>
<reference evidence="2 3" key="1">
    <citation type="submission" date="2015-03" db="EMBL/GenBank/DDBJ databases">
        <title>Genome sequence of Kiloniella sp. P1-1, isolated from the gut microflora of Pacific white shrimp, Penaeus vannamei.</title>
        <authorList>
            <person name="Shao Z."/>
            <person name="Wang L."/>
            <person name="Li X."/>
        </authorList>
    </citation>
    <scope>NUCLEOTIDE SEQUENCE [LARGE SCALE GENOMIC DNA]</scope>
    <source>
        <strain evidence="2 3">P1-1</strain>
    </source>
</reference>
<dbReference type="Pfam" id="PF13483">
    <property type="entry name" value="Lactamase_B_3"/>
    <property type="match status" value="1"/>
</dbReference>
<dbReference type="PANTHER" id="PTHR43546:SF9">
    <property type="entry name" value="L-ASCORBATE-6-PHOSPHATE LACTONASE ULAG-RELATED"/>
    <property type="match status" value="1"/>
</dbReference>
<evidence type="ECO:0000313" key="2">
    <source>
        <dbReference type="EMBL" id="KKJ76834.1"/>
    </source>
</evidence>
<sequence length="307" mass="34033">MDRRNFLRVSLFAAGAAPLPISQATAKGEVSPLHTQSDLKISWLGSATLLIQFNGFNILTDPCFGGGDQAFEMGNPNEKFDLAKGPNIIHHKRLSKTPDVQDLRINQIILSHGHEDHFDQKAQENLEKSIPFISPPHDLNRVKEAGFTQVAPLDWGESRTIKLANSAIKITAIPAYHSENPEIAKILGKGNGYYFEFDHGDWQRTVYWTGDTFGTKAVVEALEAFKQPDLMIPHMGGVGTTGPLGKISMEAEDLLPFVEKVKPMKVLPIHHSTYELYLEKISKLALKNDDNLFDMDLISEGSTLSIS</sequence>
<keyword evidence="1" id="KW-0378">Hydrolase</keyword>
<keyword evidence="3" id="KW-1185">Reference proteome</keyword>
<dbReference type="Proteomes" id="UP000034491">
    <property type="component" value="Unassembled WGS sequence"/>
</dbReference>
<dbReference type="InterPro" id="IPR050114">
    <property type="entry name" value="UPF0173_UPF0282_UlaG_hydrolase"/>
</dbReference>